<evidence type="ECO:0000256" key="11">
    <source>
        <dbReference type="SAM" id="Phobius"/>
    </source>
</evidence>
<dbReference type="Gene3D" id="3.30.465.10">
    <property type="match status" value="1"/>
</dbReference>
<dbReference type="EMBL" id="JACHFR010000002">
    <property type="protein sequence ID" value="MBB5218807.1"/>
    <property type="molecule type" value="Genomic_DNA"/>
</dbReference>
<comment type="caution">
    <text evidence="14">The sequence shown here is derived from an EMBL/GenBank/DDBJ whole genome shotgun (WGS) entry which is preliminary data.</text>
</comment>
<dbReference type="InterPro" id="IPR002550">
    <property type="entry name" value="CNNM"/>
</dbReference>
<reference evidence="14 15" key="1">
    <citation type="submission" date="2020-08" db="EMBL/GenBank/DDBJ databases">
        <title>Genomic Encyclopedia of Type Strains, Phase IV (KMG-IV): sequencing the most valuable type-strain genomes for metagenomic binning, comparative biology and taxonomic classification.</title>
        <authorList>
            <person name="Goeker M."/>
        </authorList>
    </citation>
    <scope>NUCLEOTIDE SEQUENCE [LARGE SCALE GENOMIC DNA]</scope>
    <source>
        <strain evidence="14 15">DSM 103679</strain>
    </source>
</reference>
<dbReference type="AlphaFoldDB" id="A0A840SAR4"/>
<dbReference type="InterPro" id="IPR036318">
    <property type="entry name" value="FAD-bd_PCMH-like_sf"/>
</dbReference>
<dbReference type="CDD" id="cd04590">
    <property type="entry name" value="CBS_pair_CorC_HlyC_assoc"/>
    <property type="match status" value="1"/>
</dbReference>
<evidence type="ECO:0000259" key="12">
    <source>
        <dbReference type="PROSITE" id="PS51371"/>
    </source>
</evidence>
<dbReference type="PROSITE" id="PS51846">
    <property type="entry name" value="CNNM"/>
    <property type="match status" value="1"/>
</dbReference>
<dbReference type="InterPro" id="IPR046342">
    <property type="entry name" value="CBS_dom_sf"/>
</dbReference>
<evidence type="ECO:0000256" key="6">
    <source>
        <dbReference type="ARBA" id="ARBA00022989"/>
    </source>
</evidence>
<keyword evidence="5" id="KW-0677">Repeat</keyword>
<dbReference type="Pfam" id="PF00571">
    <property type="entry name" value="CBS"/>
    <property type="match status" value="1"/>
</dbReference>
<dbReference type="GO" id="GO:0005886">
    <property type="term" value="C:plasma membrane"/>
    <property type="evidence" value="ECO:0007669"/>
    <property type="project" value="UniProtKB-SubCell"/>
</dbReference>
<evidence type="ECO:0000313" key="14">
    <source>
        <dbReference type="EMBL" id="MBB5218807.1"/>
    </source>
</evidence>
<dbReference type="PANTHER" id="PTHR22777">
    <property type="entry name" value="HEMOLYSIN-RELATED"/>
    <property type="match status" value="1"/>
</dbReference>
<dbReference type="InterPro" id="IPR016169">
    <property type="entry name" value="FAD-bd_PCMH_sub2"/>
</dbReference>
<dbReference type="SUPFAM" id="SSF54631">
    <property type="entry name" value="CBS-domain pair"/>
    <property type="match status" value="1"/>
</dbReference>
<dbReference type="PROSITE" id="PS51371">
    <property type="entry name" value="CBS"/>
    <property type="match status" value="1"/>
</dbReference>
<dbReference type="PANTHER" id="PTHR22777:SF32">
    <property type="entry name" value="UPF0053 INNER MEMBRANE PROTEIN YFJD"/>
    <property type="match status" value="1"/>
</dbReference>
<evidence type="ECO:0000256" key="9">
    <source>
        <dbReference type="PROSITE-ProRule" id="PRU00703"/>
    </source>
</evidence>
<evidence type="ECO:0000256" key="5">
    <source>
        <dbReference type="ARBA" id="ARBA00022737"/>
    </source>
</evidence>
<dbReference type="Gene3D" id="3.10.580.10">
    <property type="entry name" value="CBS-domain"/>
    <property type="match status" value="1"/>
</dbReference>
<organism evidence="14 15">
    <name type="scientific">Treponema rectale</name>
    <dbReference type="NCBI Taxonomy" id="744512"/>
    <lineage>
        <taxon>Bacteria</taxon>
        <taxon>Pseudomonadati</taxon>
        <taxon>Spirochaetota</taxon>
        <taxon>Spirochaetia</taxon>
        <taxon>Spirochaetales</taxon>
        <taxon>Treponemataceae</taxon>
        <taxon>Treponema</taxon>
    </lineage>
</organism>
<dbReference type="InterPro" id="IPR005170">
    <property type="entry name" value="Transptr-assoc_dom"/>
</dbReference>
<comment type="subcellular location">
    <subcellularLocation>
        <location evidence="1">Cell membrane</location>
        <topology evidence="1">Multi-pass membrane protein</topology>
    </subcellularLocation>
</comment>
<feature type="transmembrane region" description="Helical" evidence="11">
    <location>
        <begin position="56"/>
        <end position="78"/>
    </location>
</feature>
<dbReference type="InterPro" id="IPR044751">
    <property type="entry name" value="Ion_transp-like_CBS"/>
</dbReference>
<feature type="domain" description="CNNM transmembrane" evidence="13">
    <location>
        <begin position="1"/>
        <end position="184"/>
    </location>
</feature>
<keyword evidence="8 10" id="KW-0472">Membrane</keyword>
<dbReference type="RefSeq" id="WP_184652247.1">
    <property type="nucleotide sequence ID" value="NZ_JACHFR010000002.1"/>
</dbReference>
<evidence type="ECO:0000256" key="7">
    <source>
        <dbReference type="ARBA" id="ARBA00023122"/>
    </source>
</evidence>
<dbReference type="InterPro" id="IPR000644">
    <property type="entry name" value="CBS_dom"/>
</dbReference>
<keyword evidence="15" id="KW-1185">Reference proteome</keyword>
<proteinExistence type="inferred from homology"/>
<evidence type="ECO:0000256" key="3">
    <source>
        <dbReference type="ARBA" id="ARBA00022475"/>
    </source>
</evidence>
<keyword evidence="6 10" id="KW-1133">Transmembrane helix</keyword>
<name>A0A840SAR4_9SPIR</name>
<feature type="domain" description="CBS" evidence="12">
    <location>
        <begin position="267"/>
        <end position="324"/>
    </location>
</feature>
<keyword evidence="4 10" id="KW-0812">Transmembrane</keyword>
<evidence type="ECO:0000259" key="13">
    <source>
        <dbReference type="PROSITE" id="PS51846"/>
    </source>
</evidence>
<keyword evidence="7 9" id="KW-0129">CBS domain</keyword>
<dbReference type="Pfam" id="PF03471">
    <property type="entry name" value="CorC_HlyC"/>
    <property type="match status" value="1"/>
</dbReference>
<keyword evidence="3" id="KW-1003">Cell membrane</keyword>
<dbReference type="SMART" id="SM01091">
    <property type="entry name" value="CorC_HlyC"/>
    <property type="match status" value="1"/>
</dbReference>
<evidence type="ECO:0000256" key="8">
    <source>
        <dbReference type="ARBA" id="ARBA00023136"/>
    </source>
</evidence>
<sequence>MILVFVAIGLILLSMIFSATESAFLAANKLRIRFLRDQKNKAAVRVWKLLSDKERLINTLLVANDIVNISLSSILAYISIKLFGSAGVGIATFISTLILLVFGEISPKTFATHHPEPIAFFFSGFVVFLEIILYPFVSVFSAFSRFILKIFKVQTNEKKVSFTEDEIKTFIDVSGEHGVLEKSEKTMMHKVFKFSDLEAKDIMIPRKEIKAISVNENYKNVVEFSERFRLSRFPVYKKDIDDIVGILYVKDLLFYKNCVEEFSVEKVMRPPLFILETKKMSSIQQMLTENHQSMAVVIDEYSGTNGVLTTEDIAREIFGPIADEYKPYAKRVDVVINNKKNTEVNGLSRLTDINEQLNIKLYSKNCETIGGYISEVLGHIPEEGEGITKENYRFTVTKMDDKRVSAVLIRSLGAENE</sequence>
<comment type="similarity">
    <text evidence="2">Belongs to the UPF0053 family.</text>
</comment>
<evidence type="ECO:0000256" key="2">
    <source>
        <dbReference type="ARBA" id="ARBA00006337"/>
    </source>
</evidence>
<evidence type="ECO:0000256" key="1">
    <source>
        <dbReference type="ARBA" id="ARBA00004651"/>
    </source>
</evidence>
<dbReference type="GO" id="GO:0050660">
    <property type="term" value="F:flavin adenine dinucleotide binding"/>
    <property type="evidence" value="ECO:0007669"/>
    <property type="project" value="InterPro"/>
</dbReference>
<protein>
    <submittedName>
        <fullName evidence="14">CBS domain containing-hemolysin-like protein</fullName>
    </submittedName>
</protein>
<feature type="transmembrane region" description="Helical" evidence="11">
    <location>
        <begin position="118"/>
        <end position="143"/>
    </location>
</feature>
<evidence type="ECO:0000256" key="4">
    <source>
        <dbReference type="ARBA" id="ARBA00022692"/>
    </source>
</evidence>
<dbReference type="Proteomes" id="UP000578697">
    <property type="component" value="Unassembled WGS sequence"/>
</dbReference>
<evidence type="ECO:0000256" key="10">
    <source>
        <dbReference type="PROSITE-ProRule" id="PRU01193"/>
    </source>
</evidence>
<gene>
    <name evidence="14" type="ORF">HNP77_001176</name>
</gene>
<accession>A0A840SAR4</accession>
<dbReference type="Pfam" id="PF01595">
    <property type="entry name" value="CNNM"/>
    <property type="match status" value="1"/>
</dbReference>
<evidence type="ECO:0000313" key="15">
    <source>
        <dbReference type="Proteomes" id="UP000578697"/>
    </source>
</evidence>
<feature type="transmembrane region" description="Helical" evidence="11">
    <location>
        <begin position="85"/>
        <end position="106"/>
    </location>
</feature>
<dbReference type="SUPFAM" id="SSF56176">
    <property type="entry name" value="FAD-binding/transporter-associated domain-like"/>
    <property type="match status" value="1"/>
</dbReference>
<dbReference type="FunFam" id="3.10.580.10:FF:000002">
    <property type="entry name" value="Magnesium/cobalt efflux protein CorC"/>
    <property type="match status" value="1"/>
</dbReference>